<dbReference type="AlphaFoldDB" id="A0AAW1R591"/>
<reference evidence="2 3" key="1">
    <citation type="journal article" date="2024" name="Nat. Commun.">
        <title>Phylogenomics reveals the evolutionary origins of lichenization in chlorophyte algae.</title>
        <authorList>
            <person name="Puginier C."/>
            <person name="Libourel C."/>
            <person name="Otte J."/>
            <person name="Skaloud P."/>
            <person name="Haon M."/>
            <person name="Grisel S."/>
            <person name="Petersen M."/>
            <person name="Berrin J.G."/>
            <person name="Delaux P.M."/>
            <person name="Dal Grande F."/>
            <person name="Keller J."/>
        </authorList>
    </citation>
    <scope>NUCLEOTIDE SEQUENCE [LARGE SCALE GENOMIC DNA]</scope>
    <source>
        <strain evidence="2 3">SAG 2043</strain>
    </source>
</reference>
<protein>
    <submittedName>
        <fullName evidence="2">Uncharacterized protein</fullName>
    </submittedName>
</protein>
<organism evidence="2 3">
    <name type="scientific">[Myrmecia] bisecta</name>
    <dbReference type="NCBI Taxonomy" id="41462"/>
    <lineage>
        <taxon>Eukaryota</taxon>
        <taxon>Viridiplantae</taxon>
        <taxon>Chlorophyta</taxon>
        <taxon>core chlorophytes</taxon>
        <taxon>Trebouxiophyceae</taxon>
        <taxon>Trebouxiales</taxon>
        <taxon>Trebouxiaceae</taxon>
        <taxon>Myrmecia</taxon>
    </lineage>
</organism>
<feature type="region of interest" description="Disordered" evidence="1">
    <location>
        <begin position="133"/>
        <end position="159"/>
    </location>
</feature>
<gene>
    <name evidence="2" type="ORF">WJX72_001352</name>
</gene>
<evidence type="ECO:0000313" key="2">
    <source>
        <dbReference type="EMBL" id="KAK9828653.1"/>
    </source>
</evidence>
<feature type="compositionally biased region" description="Low complexity" evidence="1">
    <location>
        <begin position="144"/>
        <end position="159"/>
    </location>
</feature>
<proteinExistence type="predicted"/>
<sequence>MLIRLWDSRRQAGVGEPPGASAAARLVQVEVQHRQHAQELVSASRQLNKLQLRVHLMGRDLQTPLQQVQLENVRLAEATAKLADKVEKLHVDANDTQRLLNAMQSVSAKQFDLVMKALRIAQAQRLRLPAVHNAPVGKGSKPCQQGPAAGAAAPQGGSR</sequence>
<evidence type="ECO:0000256" key="1">
    <source>
        <dbReference type="SAM" id="MobiDB-lite"/>
    </source>
</evidence>
<evidence type="ECO:0000313" key="3">
    <source>
        <dbReference type="Proteomes" id="UP001489004"/>
    </source>
</evidence>
<dbReference type="Proteomes" id="UP001489004">
    <property type="component" value="Unassembled WGS sequence"/>
</dbReference>
<keyword evidence="3" id="KW-1185">Reference proteome</keyword>
<dbReference type="EMBL" id="JALJOR010000001">
    <property type="protein sequence ID" value="KAK9828653.1"/>
    <property type="molecule type" value="Genomic_DNA"/>
</dbReference>
<name>A0AAW1R591_9CHLO</name>
<accession>A0AAW1R591</accession>
<comment type="caution">
    <text evidence="2">The sequence shown here is derived from an EMBL/GenBank/DDBJ whole genome shotgun (WGS) entry which is preliminary data.</text>
</comment>